<proteinExistence type="predicted"/>
<accession>A0A4U5N344</accession>
<dbReference type="AlphaFoldDB" id="A0A4U5N344"/>
<dbReference type="Proteomes" id="UP000298663">
    <property type="component" value="Unassembled WGS sequence"/>
</dbReference>
<keyword evidence="2" id="KW-1185">Reference proteome</keyword>
<protein>
    <submittedName>
        <fullName evidence="1">Uncharacterized protein</fullName>
    </submittedName>
</protein>
<evidence type="ECO:0000313" key="2">
    <source>
        <dbReference type="Proteomes" id="UP000298663"/>
    </source>
</evidence>
<dbReference type="EMBL" id="AZBU02000005">
    <property type="protein sequence ID" value="TKR76684.1"/>
    <property type="molecule type" value="Genomic_DNA"/>
</dbReference>
<evidence type="ECO:0000313" key="1">
    <source>
        <dbReference type="EMBL" id="TKR76684.1"/>
    </source>
</evidence>
<name>A0A4U5N344_STECR</name>
<gene>
    <name evidence="1" type="ORF">L596_017793</name>
</gene>
<reference evidence="1 2" key="2">
    <citation type="journal article" date="2019" name="G3 (Bethesda)">
        <title>Hybrid Assembly of the Genome of the Entomopathogenic Nematode Steinernema carpocapsae Identifies the X-Chromosome.</title>
        <authorList>
            <person name="Serra L."/>
            <person name="Macchietto M."/>
            <person name="Macias-Munoz A."/>
            <person name="McGill C.J."/>
            <person name="Rodriguez I.M."/>
            <person name="Rodriguez B."/>
            <person name="Murad R."/>
            <person name="Mortazavi A."/>
        </authorList>
    </citation>
    <scope>NUCLEOTIDE SEQUENCE [LARGE SCALE GENOMIC DNA]</scope>
    <source>
        <strain evidence="1 2">ALL</strain>
    </source>
</reference>
<comment type="caution">
    <text evidence="1">The sequence shown here is derived from an EMBL/GenBank/DDBJ whole genome shotgun (WGS) entry which is preliminary data.</text>
</comment>
<sequence>MSAVPERLYDRDSLLEQGFSLLAKSNSLDILSYLPNEIIHDIVVNNKPVDSLSQLKGSFGQFQSKVVNDGEWYSCFNHDYFGVRGKLEQIDQLHQLEIEEVVVYPCRKEDCSECWKTLPLILRGWYKTISFDLDEFHQYHNLKTVLENAPRFISATEMWIFRVDDDEITEPVVNFARRFLFQERKDKLFFNVHTLNPKLLPVVQLGIEALQKRKIKTLISNVAVTENDVKAAFEFVNEEHIEFLEQLDLNHSCASIEELAKQAGFSYDRNCNKWSTREGFKIWLTSEYVCIRRE</sequence>
<organism evidence="1 2">
    <name type="scientific">Steinernema carpocapsae</name>
    <name type="common">Entomopathogenic nematode</name>
    <dbReference type="NCBI Taxonomy" id="34508"/>
    <lineage>
        <taxon>Eukaryota</taxon>
        <taxon>Metazoa</taxon>
        <taxon>Ecdysozoa</taxon>
        <taxon>Nematoda</taxon>
        <taxon>Chromadorea</taxon>
        <taxon>Rhabditida</taxon>
        <taxon>Tylenchina</taxon>
        <taxon>Panagrolaimomorpha</taxon>
        <taxon>Strongyloidoidea</taxon>
        <taxon>Steinernematidae</taxon>
        <taxon>Steinernema</taxon>
    </lineage>
</organism>
<reference evidence="1 2" key="1">
    <citation type="journal article" date="2015" name="Genome Biol.">
        <title>Comparative genomics of Steinernema reveals deeply conserved gene regulatory networks.</title>
        <authorList>
            <person name="Dillman A.R."/>
            <person name="Macchietto M."/>
            <person name="Porter C.F."/>
            <person name="Rogers A."/>
            <person name="Williams B."/>
            <person name="Antoshechkin I."/>
            <person name="Lee M.M."/>
            <person name="Goodwin Z."/>
            <person name="Lu X."/>
            <person name="Lewis E.E."/>
            <person name="Goodrich-Blair H."/>
            <person name="Stock S.P."/>
            <person name="Adams B.J."/>
            <person name="Sternberg P.W."/>
            <person name="Mortazavi A."/>
        </authorList>
    </citation>
    <scope>NUCLEOTIDE SEQUENCE [LARGE SCALE GENOMIC DNA]</scope>
    <source>
        <strain evidence="1 2">ALL</strain>
    </source>
</reference>